<name>A0A1B6EH61_9HEMI</name>
<feature type="signal peptide" evidence="1">
    <location>
        <begin position="1"/>
        <end position="23"/>
    </location>
</feature>
<dbReference type="AlphaFoldDB" id="A0A1B6EH61"/>
<protein>
    <recommendedName>
        <fullName evidence="3">Lipocalin/cytosolic fatty-acid binding domain-containing protein</fullName>
    </recommendedName>
</protein>
<gene>
    <name evidence="2" type="ORF">g.44242</name>
</gene>
<accession>A0A1B6EH61</accession>
<proteinExistence type="predicted"/>
<dbReference type="EMBL" id="GEDC01000020">
    <property type="protein sequence ID" value="JAS37278.1"/>
    <property type="molecule type" value="Transcribed_RNA"/>
</dbReference>
<evidence type="ECO:0008006" key="3">
    <source>
        <dbReference type="Google" id="ProtNLM"/>
    </source>
</evidence>
<feature type="chain" id="PRO_5008582220" description="Lipocalin/cytosolic fatty-acid binding domain-containing protein" evidence="1">
    <location>
        <begin position="24"/>
        <end position="193"/>
    </location>
</feature>
<sequence length="193" mass="22266">MVTVYSGMSYTLVFISAFTLVTAYNYQQVTNCKNVTGDPLFPYFLNFNGDFVRATSNEDEARTDRCVNIWRNVFYVTRTDDSRTLYKFKFIRTYNENNVYEEIGPDGKSYKFAVLQEFREDCANMYLVYRCSDEITDCSGIPHVKLHTTGNQFLSEKCIADAEAYIKEALGETVKLYLLENARCIPAKDFCNA</sequence>
<evidence type="ECO:0000313" key="2">
    <source>
        <dbReference type="EMBL" id="JAS37278.1"/>
    </source>
</evidence>
<keyword evidence="1" id="KW-0732">Signal</keyword>
<evidence type="ECO:0000256" key="1">
    <source>
        <dbReference type="SAM" id="SignalP"/>
    </source>
</evidence>
<organism evidence="2">
    <name type="scientific">Clastoptera arizonana</name>
    <name type="common">Arizona spittle bug</name>
    <dbReference type="NCBI Taxonomy" id="38151"/>
    <lineage>
        <taxon>Eukaryota</taxon>
        <taxon>Metazoa</taxon>
        <taxon>Ecdysozoa</taxon>
        <taxon>Arthropoda</taxon>
        <taxon>Hexapoda</taxon>
        <taxon>Insecta</taxon>
        <taxon>Pterygota</taxon>
        <taxon>Neoptera</taxon>
        <taxon>Paraneoptera</taxon>
        <taxon>Hemiptera</taxon>
        <taxon>Auchenorrhyncha</taxon>
        <taxon>Cercopoidea</taxon>
        <taxon>Clastopteridae</taxon>
        <taxon>Clastoptera</taxon>
    </lineage>
</organism>
<reference evidence="2" key="1">
    <citation type="submission" date="2015-12" db="EMBL/GenBank/DDBJ databases">
        <title>De novo transcriptome assembly of four potential Pierce s Disease insect vectors from Arizona vineyards.</title>
        <authorList>
            <person name="Tassone E.E."/>
        </authorList>
    </citation>
    <scope>NUCLEOTIDE SEQUENCE</scope>
</reference>